<protein>
    <submittedName>
        <fullName evidence="8">Rubrerythrin family protein</fullName>
    </submittedName>
</protein>
<dbReference type="Pfam" id="PF21349">
    <property type="entry name" value="RUBY_RBDX"/>
    <property type="match status" value="1"/>
</dbReference>
<dbReference type="InterPro" id="IPR003251">
    <property type="entry name" value="Rr_diiron-bd_dom"/>
</dbReference>
<dbReference type="InterPro" id="IPR024934">
    <property type="entry name" value="Rubredoxin-like_dom"/>
</dbReference>
<evidence type="ECO:0000256" key="4">
    <source>
        <dbReference type="ARBA" id="ARBA00022982"/>
    </source>
</evidence>
<dbReference type="GO" id="GO:0005506">
    <property type="term" value="F:iron ion binding"/>
    <property type="evidence" value="ECO:0007669"/>
    <property type="project" value="InterPro"/>
</dbReference>
<organism evidence="8 9">
    <name type="scientific">Culicoidibacter larvae</name>
    <dbReference type="NCBI Taxonomy" id="2579976"/>
    <lineage>
        <taxon>Bacteria</taxon>
        <taxon>Bacillati</taxon>
        <taxon>Bacillota</taxon>
        <taxon>Culicoidibacteria</taxon>
        <taxon>Culicoidibacterales</taxon>
        <taxon>Culicoidibacteraceae</taxon>
        <taxon>Culicoidibacter</taxon>
    </lineage>
</organism>
<dbReference type="InParanoid" id="A0A5R8QIN7"/>
<dbReference type="OrthoDB" id="9799749at2"/>
<dbReference type="PANTHER" id="PTHR43865">
    <property type="entry name" value="RUBRERYTHRIN-RELATED"/>
    <property type="match status" value="1"/>
</dbReference>
<accession>A0A5R8QIN7</accession>
<evidence type="ECO:0000256" key="5">
    <source>
        <dbReference type="ARBA" id="ARBA00023004"/>
    </source>
</evidence>
<sequence>MALQGSKTEKNLLAAFAGEAQAHTKYEFFASQAKKDGYEQIAAIFDETSHNEKEHAKMWFKLLHDGSMPDTQANLQDCIDGEHYEHTDMYVEFARVAREEGFNDIARLFDGVAAVEKTHEDRYLKLLKQVEDDLVFKSTDGETVWVCRNCGHVHVGPTAPAVCPVCSHPRAYFERQADNYEG</sequence>
<keyword evidence="5" id="KW-0408">Iron</keyword>
<gene>
    <name evidence="8" type="ORF">FEZ08_01465</name>
</gene>
<dbReference type="Proteomes" id="UP000306912">
    <property type="component" value="Unassembled WGS sequence"/>
</dbReference>
<evidence type="ECO:0000259" key="7">
    <source>
        <dbReference type="PROSITE" id="PS50905"/>
    </source>
</evidence>
<dbReference type="InterPro" id="IPR009040">
    <property type="entry name" value="Ferritin-like_diiron"/>
</dbReference>
<evidence type="ECO:0000313" key="8">
    <source>
        <dbReference type="EMBL" id="TLG77313.1"/>
    </source>
</evidence>
<dbReference type="PANTHER" id="PTHR43865:SF1">
    <property type="entry name" value="RUBRERYTHRIN-RELATED"/>
    <property type="match status" value="1"/>
</dbReference>
<feature type="domain" description="Rubredoxin-like" evidence="6">
    <location>
        <begin position="142"/>
        <end position="176"/>
    </location>
</feature>
<dbReference type="Gene3D" id="1.20.1260.10">
    <property type="match status" value="1"/>
</dbReference>
<keyword evidence="3" id="KW-0479">Metal-binding</keyword>
<dbReference type="CDD" id="cd01041">
    <property type="entry name" value="Rubrerythrin"/>
    <property type="match status" value="1"/>
</dbReference>
<evidence type="ECO:0000256" key="3">
    <source>
        <dbReference type="ARBA" id="ARBA00022723"/>
    </source>
</evidence>
<keyword evidence="2" id="KW-0813">Transport</keyword>
<evidence type="ECO:0000256" key="2">
    <source>
        <dbReference type="ARBA" id="ARBA00022448"/>
    </source>
</evidence>
<dbReference type="Pfam" id="PF02915">
    <property type="entry name" value="Rubrerythrin"/>
    <property type="match status" value="1"/>
</dbReference>
<dbReference type="SUPFAM" id="SSF57802">
    <property type="entry name" value="Rubredoxin-like"/>
    <property type="match status" value="1"/>
</dbReference>
<evidence type="ECO:0000256" key="1">
    <source>
        <dbReference type="ARBA" id="ARBA00001965"/>
    </source>
</evidence>
<dbReference type="GO" id="GO:0016491">
    <property type="term" value="F:oxidoreductase activity"/>
    <property type="evidence" value="ECO:0007669"/>
    <property type="project" value="InterPro"/>
</dbReference>
<dbReference type="AlphaFoldDB" id="A0A5R8QIN7"/>
<evidence type="ECO:0000313" key="9">
    <source>
        <dbReference type="Proteomes" id="UP000306912"/>
    </source>
</evidence>
<evidence type="ECO:0000259" key="6">
    <source>
        <dbReference type="PROSITE" id="PS50903"/>
    </source>
</evidence>
<keyword evidence="4" id="KW-0249">Electron transport</keyword>
<dbReference type="SUPFAM" id="SSF47240">
    <property type="entry name" value="Ferritin-like"/>
    <property type="match status" value="1"/>
</dbReference>
<reference evidence="8 9" key="1">
    <citation type="submission" date="2019-05" db="EMBL/GenBank/DDBJ databases">
        <title>Culicoidintestinum kansasii gen. nov., sp. nov. from the gastrointestinal tract of the biting midge, Culicoides sonorensis.</title>
        <authorList>
            <person name="Neupane S."/>
            <person name="Ghosh A."/>
            <person name="Gunther S."/>
            <person name="Martin K."/>
            <person name="Zurek L."/>
        </authorList>
    </citation>
    <scope>NUCLEOTIDE SEQUENCE [LARGE SCALE GENOMIC DNA]</scope>
    <source>
        <strain evidence="8 9">CS-1</strain>
    </source>
</reference>
<dbReference type="EMBL" id="VBWP01000001">
    <property type="protein sequence ID" value="TLG77313.1"/>
    <property type="molecule type" value="Genomic_DNA"/>
</dbReference>
<comment type="caution">
    <text evidence="8">The sequence shown here is derived from an EMBL/GenBank/DDBJ whole genome shotgun (WGS) entry which is preliminary data.</text>
</comment>
<dbReference type="CDD" id="cd00729">
    <property type="entry name" value="rubredoxin_SM"/>
    <property type="match status" value="1"/>
</dbReference>
<dbReference type="InterPro" id="IPR048574">
    <property type="entry name" value="RUBY_RBDX"/>
</dbReference>
<dbReference type="InterPro" id="IPR052364">
    <property type="entry name" value="Rubrerythrin"/>
</dbReference>
<dbReference type="InterPro" id="IPR009078">
    <property type="entry name" value="Ferritin-like_SF"/>
</dbReference>
<dbReference type="RefSeq" id="WP_138189921.1">
    <property type="nucleotide sequence ID" value="NZ_VBWP01000001.1"/>
</dbReference>
<name>A0A5R8QIN7_9FIRM</name>
<proteinExistence type="predicted"/>
<dbReference type="NCBIfam" id="NF045767">
    <property type="entry name" value="RuberyRbr"/>
    <property type="match status" value="1"/>
</dbReference>
<feature type="domain" description="Ferritin-like diiron" evidence="7">
    <location>
        <begin position="2"/>
        <end position="134"/>
    </location>
</feature>
<dbReference type="PROSITE" id="PS50903">
    <property type="entry name" value="RUBREDOXIN_LIKE"/>
    <property type="match status" value="1"/>
</dbReference>
<dbReference type="InterPro" id="IPR012347">
    <property type="entry name" value="Ferritin-like"/>
</dbReference>
<keyword evidence="9" id="KW-1185">Reference proteome</keyword>
<dbReference type="Gene3D" id="2.20.28.10">
    <property type="match status" value="1"/>
</dbReference>
<comment type="cofactor">
    <cofactor evidence="1">
        <name>Fe(3+)</name>
        <dbReference type="ChEBI" id="CHEBI:29034"/>
    </cofactor>
</comment>
<dbReference type="PROSITE" id="PS50905">
    <property type="entry name" value="FERRITIN_LIKE"/>
    <property type="match status" value="1"/>
</dbReference>